<name>M5F6Y4_9HYPH</name>
<dbReference type="AlphaFoldDB" id="M5F6Y4"/>
<evidence type="ECO:0008006" key="3">
    <source>
        <dbReference type="Google" id="ProtNLM"/>
    </source>
</evidence>
<dbReference type="Proteomes" id="UP000012062">
    <property type="component" value="Unassembled WGS sequence"/>
</dbReference>
<proteinExistence type="predicted"/>
<dbReference type="EMBL" id="CAUM01000131">
    <property type="protein sequence ID" value="CCV07666.1"/>
    <property type="molecule type" value="Genomic_DNA"/>
</dbReference>
<organism evidence="1 2">
    <name type="scientific">Mesorhizobium metallidurans STM 2683</name>
    <dbReference type="NCBI Taxonomy" id="1297569"/>
    <lineage>
        <taxon>Bacteria</taxon>
        <taxon>Pseudomonadati</taxon>
        <taxon>Pseudomonadota</taxon>
        <taxon>Alphaproteobacteria</taxon>
        <taxon>Hyphomicrobiales</taxon>
        <taxon>Phyllobacteriaceae</taxon>
        <taxon>Mesorhizobium</taxon>
    </lineage>
</organism>
<evidence type="ECO:0000313" key="2">
    <source>
        <dbReference type="Proteomes" id="UP000012062"/>
    </source>
</evidence>
<comment type="caution">
    <text evidence="1">The sequence shown here is derived from an EMBL/GenBank/DDBJ whole genome shotgun (WGS) entry which is preliminary data.</text>
</comment>
<protein>
    <recommendedName>
        <fullName evidence="3">LamG domain-containing protein</fullName>
    </recommendedName>
</protein>
<dbReference type="InterPro" id="IPR013320">
    <property type="entry name" value="ConA-like_dom_sf"/>
</dbReference>
<keyword evidence="2" id="KW-1185">Reference proteome</keyword>
<evidence type="ECO:0000313" key="1">
    <source>
        <dbReference type="EMBL" id="CCV07666.1"/>
    </source>
</evidence>
<accession>M5F6Y4</accession>
<gene>
    <name evidence="1" type="ORF">MESS2_620010</name>
</gene>
<sequence length="97" mass="10004">MGIAAEDAPYGADLIVQSYTVGTTLYLYVNGVLVASGPISGGAINATAVLMRLGASAAAVPAGFFNGHIFGMVHRVGEQTTDMRDADYAWALSQLPV</sequence>
<dbReference type="Gene3D" id="2.60.120.200">
    <property type="match status" value="1"/>
</dbReference>
<dbReference type="SUPFAM" id="SSF49899">
    <property type="entry name" value="Concanavalin A-like lectins/glucanases"/>
    <property type="match status" value="1"/>
</dbReference>
<reference evidence="1 2" key="1">
    <citation type="submission" date="2013-02" db="EMBL/GenBank/DDBJ databases">
        <authorList>
            <person name="Genoscope - CEA"/>
        </authorList>
    </citation>
    <scope>NUCLEOTIDE SEQUENCE [LARGE SCALE GENOMIC DNA]</scope>
    <source>
        <strain evidence="1 2">STM 2683</strain>
    </source>
</reference>